<protein>
    <recommendedName>
        <fullName evidence="4">Peptidase inhibitor family I36</fullName>
    </recommendedName>
</protein>
<evidence type="ECO:0000313" key="3">
    <source>
        <dbReference type="Proteomes" id="UP000192674"/>
    </source>
</evidence>
<evidence type="ECO:0000256" key="1">
    <source>
        <dbReference type="SAM" id="SignalP"/>
    </source>
</evidence>
<accession>A0A1Y5XBS1</accession>
<gene>
    <name evidence="2" type="ORF">SAMN05661093_02076</name>
</gene>
<proteinExistence type="predicted"/>
<organism evidence="2 3">
    <name type="scientific">Kibdelosporangium aridum</name>
    <dbReference type="NCBI Taxonomy" id="2030"/>
    <lineage>
        <taxon>Bacteria</taxon>
        <taxon>Bacillati</taxon>
        <taxon>Actinomycetota</taxon>
        <taxon>Actinomycetes</taxon>
        <taxon>Pseudonocardiales</taxon>
        <taxon>Pseudonocardiaceae</taxon>
        <taxon>Kibdelosporangium</taxon>
    </lineage>
</organism>
<evidence type="ECO:0008006" key="4">
    <source>
        <dbReference type="Google" id="ProtNLM"/>
    </source>
</evidence>
<dbReference type="Proteomes" id="UP000192674">
    <property type="component" value="Unassembled WGS sequence"/>
</dbReference>
<evidence type="ECO:0000313" key="2">
    <source>
        <dbReference type="EMBL" id="SMC85258.1"/>
    </source>
</evidence>
<feature type="signal peptide" evidence="1">
    <location>
        <begin position="1"/>
        <end position="28"/>
    </location>
</feature>
<reference evidence="2 3" key="1">
    <citation type="submission" date="2017-04" db="EMBL/GenBank/DDBJ databases">
        <authorList>
            <person name="Afonso C.L."/>
            <person name="Miller P.J."/>
            <person name="Scott M.A."/>
            <person name="Spackman E."/>
            <person name="Goraichik I."/>
            <person name="Dimitrov K.M."/>
            <person name="Suarez D.L."/>
            <person name="Swayne D.E."/>
        </authorList>
    </citation>
    <scope>NUCLEOTIDE SEQUENCE [LARGE SCALE GENOMIC DNA]</scope>
    <source>
        <strain evidence="2 3">DSM 43828</strain>
    </source>
</reference>
<keyword evidence="1" id="KW-0732">Signal</keyword>
<keyword evidence="3" id="KW-1185">Reference proteome</keyword>
<dbReference type="EMBL" id="FWXV01000002">
    <property type="protein sequence ID" value="SMC85258.1"/>
    <property type="molecule type" value="Genomic_DNA"/>
</dbReference>
<feature type="chain" id="PRO_5013300435" description="Peptidase inhibitor family I36" evidence="1">
    <location>
        <begin position="29"/>
        <end position="117"/>
    </location>
</feature>
<dbReference type="AlphaFoldDB" id="A0A1Y5XBS1"/>
<name>A0A1Y5XBS1_KIBAR</name>
<sequence length="117" mass="12533">MKKQIASVLTGVAALGAMATINAGTAHADVKSNCNPSFCIAADIYDGSNDVKRVADVTLSVRNGDARQRLKIFIASNSWTSPTPRQTYKVYPNRNYKDGTLICGSTLASTDYVCVKV</sequence>